<dbReference type="RefSeq" id="WP_076202335.1">
    <property type="nucleotide sequence ID" value="NZ_CP019236.1"/>
</dbReference>
<dbReference type="InterPro" id="IPR003439">
    <property type="entry name" value="ABC_transporter-like_ATP-bd"/>
</dbReference>
<dbReference type="PROSITE" id="PS50893">
    <property type="entry name" value="ABC_TRANSPORTER_2"/>
    <property type="match status" value="1"/>
</dbReference>
<dbReference type="GO" id="GO:0005886">
    <property type="term" value="C:plasma membrane"/>
    <property type="evidence" value="ECO:0007669"/>
    <property type="project" value="TreeGrafter"/>
</dbReference>
<dbReference type="OrthoDB" id="5291558at2"/>
<sequence length="272" mass="29102">MKTHHLHPAPPAAPAVAGPPLLTVRDVCVRFGSIVALDGVSFDVHAGHVTGLIGPNGAGKTTLFNCLSRLYAWQSGDISFNGQSLRSVPTHRIAGLGIARTFQNLALFDSMTVLENVKIGGHCTTSSGFAANALRLPHVRREELELTERATELIGFLELNDVMHAPAGQLPFGTRKRIELARALMNKPRLLLLDEPAAGLNHEEVDALGRVILNIRQGLGVTVLLVEHHMGLVMGVSDAVVALDFGRRLAAGTPQEVQRHPDVIAAYLGSTP</sequence>
<reference evidence="6 7" key="1">
    <citation type="submission" date="2017-01" db="EMBL/GenBank/DDBJ databases">
        <authorList>
            <person name="Mah S.A."/>
            <person name="Swanson W.J."/>
            <person name="Moy G.W."/>
            <person name="Vacquier V.D."/>
        </authorList>
    </citation>
    <scope>NUCLEOTIDE SEQUENCE [LARGE SCALE GENOMIC DNA]</scope>
    <source>
        <strain evidence="6 7">DCY110</strain>
    </source>
</reference>
<dbReference type="CDD" id="cd03219">
    <property type="entry name" value="ABC_Mj1267_LivG_branched"/>
    <property type="match status" value="1"/>
</dbReference>
<dbReference type="AlphaFoldDB" id="A0A1P8K158"/>
<keyword evidence="2" id="KW-0472">Membrane</keyword>
<dbReference type="InterPro" id="IPR051120">
    <property type="entry name" value="ABC_AA/LPS_Transport"/>
</dbReference>
<dbReference type="SUPFAM" id="SSF52540">
    <property type="entry name" value="P-loop containing nucleoside triphosphate hydrolases"/>
    <property type="match status" value="1"/>
</dbReference>
<dbReference type="EMBL" id="CP019236">
    <property type="protein sequence ID" value="APW39744.1"/>
    <property type="molecule type" value="Genomic_DNA"/>
</dbReference>
<keyword evidence="1" id="KW-0813">Transport</keyword>
<evidence type="ECO:0000313" key="7">
    <source>
        <dbReference type="Proteomes" id="UP000186609"/>
    </source>
</evidence>
<dbReference type="GO" id="GO:0016887">
    <property type="term" value="F:ATP hydrolysis activity"/>
    <property type="evidence" value="ECO:0007669"/>
    <property type="project" value="InterPro"/>
</dbReference>
<dbReference type="Pfam" id="PF12399">
    <property type="entry name" value="BCA_ABC_TP_C"/>
    <property type="match status" value="1"/>
</dbReference>
<gene>
    <name evidence="6" type="primary">livG</name>
    <name evidence="6" type="ORF">RD110_23180</name>
</gene>
<dbReference type="InterPro" id="IPR003593">
    <property type="entry name" value="AAA+_ATPase"/>
</dbReference>
<dbReference type="PANTHER" id="PTHR45772:SF4">
    <property type="entry name" value="ABC TRANSPORTER ATP-BINDING PROTEIN"/>
    <property type="match status" value="1"/>
</dbReference>
<evidence type="ECO:0000256" key="3">
    <source>
        <dbReference type="ARBA" id="ARBA00022741"/>
    </source>
</evidence>
<keyword evidence="2" id="KW-1003">Cell membrane</keyword>
<accession>A0A1P8K158</accession>
<evidence type="ECO:0000313" key="6">
    <source>
        <dbReference type="EMBL" id="APW39744.1"/>
    </source>
</evidence>
<proteinExistence type="predicted"/>
<evidence type="ECO:0000259" key="5">
    <source>
        <dbReference type="PROSITE" id="PS50893"/>
    </source>
</evidence>
<dbReference type="Pfam" id="PF00005">
    <property type="entry name" value="ABC_tran"/>
    <property type="match status" value="1"/>
</dbReference>
<organism evidence="6 7">
    <name type="scientific">Rhodoferax koreensis</name>
    <dbReference type="NCBI Taxonomy" id="1842727"/>
    <lineage>
        <taxon>Bacteria</taxon>
        <taxon>Pseudomonadati</taxon>
        <taxon>Pseudomonadota</taxon>
        <taxon>Betaproteobacteria</taxon>
        <taxon>Burkholderiales</taxon>
        <taxon>Comamonadaceae</taxon>
        <taxon>Rhodoferax</taxon>
    </lineage>
</organism>
<dbReference type="PANTHER" id="PTHR45772">
    <property type="entry name" value="CONSERVED COMPONENT OF ABC TRANSPORTER FOR NATURAL AMINO ACIDS-RELATED"/>
    <property type="match status" value="1"/>
</dbReference>
<dbReference type="Gene3D" id="3.40.50.300">
    <property type="entry name" value="P-loop containing nucleotide triphosphate hydrolases"/>
    <property type="match status" value="1"/>
</dbReference>
<dbReference type="STRING" id="1842727.RD110_23180"/>
<evidence type="ECO:0000256" key="2">
    <source>
        <dbReference type="ARBA" id="ARBA00022475"/>
    </source>
</evidence>
<dbReference type="InterPro" id="IPR027417">
    <property type="entry name" value="P-loop_NTPase"/>
</dbReference>
<dbReference type="Proteomes" id="UP000186609">
    <property type="component" value="Chromosome"/>
</dbReference>
<name>A0A1P8K158_9BURK</name>
<evidence type="ECO:0000256" key="1">
    <source>
        <dbReference type="ARBA" id="ARBA00022448"/>
    </source>
</evidence>
<keyword evidence="7" id="KW-1185">Reference proteome</keyword>
<dbReference type="KEGG" id="rhy:RD110_23180"/>
<keyword evidence="4 6" id="KW-0067">ATP-binding</keyword>
<dbReference type="SMART" id="SM00382">
    <property type="entry name" value="AAA"/>
    <property type="match status" value="1"/>
</dbReference>
<dbReference type="FunFam" id="3.40.50.300:FF:000421">
    <property type="entry name" value="Branched-chain amino acid ABC transporter ATP-binding protein"/>
    <property type="match status" value="1"/>
</dbReference>
<protein>
    <submittedName>
        <fullName evidence="6">High-affinity branched-chain amino acid ABC transporter ATP-binding protein LivG</fullName>
    </submittedName>
</protein>
<dbReference type="GO" id="GO:0005524">
    <property type="term" value="F:ATP binding"/>
    <property type="evidence" value="ECO:0007669"/>
    <property type="project" value="UniProtKB-KW"/>
</dbReference>
<evidence type="ECO:0000256" key="4">
    <source>
        <dbReference type="ARBA" id="ARBA00022840"/>
    </source>
</evidence>
<dbReference type="InterPro" id="IPR032823">
    <property type="entry name" value="BCA_ABC_TP_C"/>
</dbReference>
<feature type="domain" description="ABC transporter" evidence="5">
    <location>
        <begin position="22"/>
        <end position="270"/>
    </location>
</feature>
<keyword evidence="3" id="KW-0547">Nucleotide-binding</keyword>